<dbReference type="Proteomes" id="UP001165064">
    <property type="component" value="Unassembled WGS sequence"/>
</dbReference>
<proteinExistence type="predicted"/>
<evidence type="ECO:0000313" key="2">
    <source>
        <dbReference type="Proteomes" id="UP001165064"/>
    </source>
</evidence>
<evidence type="ECO:0000313" key="1">
    <source>
        <dbReference type="EMBL" id="GME80108.1"/>
    </source>
</evidence>
<name>A0ACB5T2S4_AMBMO</name>
<comment type="caution">
    <text evidence="1">The sequence shown here is derived from an EMBL/GenBank/DDBJ whole genome shotgun (WGS) entry which is preliminary data.</text>
</comment>
<gene>
    <name evidence="1" type="ORF">Amon02_000429000</name>
</gene>
<organism evidence="1 2">
    <name type="scientific">Ambrosiozyma monospora</name>
    <name type="common">Yeast</name>
    <name type="synonym">Endomycopsis monosporus</name>
    <dbReference type="NCBI Taxonomy" id="43982"/>
    <lineage>
        <taxon>Eukaryota</taxon>
        <taxon>Fungi</taxon>
        <taxon>Dikarya</taxon>
        <taxon>Ascomycota</taxon>
        <taxon>Saccharomycotina</taxon>
        <taxon>Pichiomycetes</taxon>
        <taxon>Pichiales</taxon>
        <taxon>Pichiaceae</taxon>
        <taxon>Ambrosiozyma</taxon>
    </lineage>
</organism>
<keyword evidence="2" id="KW-1185">Reference proteome</keyword>
<reference evidence="1" key="1">
    <citation type="submission" date="2023-04" db="EMBL/GenBank/DDBJ databases">
        <title>Ambrosiozyma monospora NBRC 10751.</title>
        <authorList>
            <person name="Ichikawa N."/>
            <person name="Sato H."/>
            <person name="Tonouchi N."/>
        </authorList>
    </citation>
    <scope>NUCLEOTIDE SEQUENCE</scope>
    <source>
        <strain evidence="1">NBRC 10751</strain>
    </source>
</reference>
<sequence>MLPFKYLGVLASMLVTGAYARDDSIGCYIAADLTPGFVVKLYDYPNEDKTDFTDPAFYGGQYSRTDALGQTTVIDPSFSILPKGETDTIYGIETHVGHFSADLMAYFAPLTSGAYTFSLNSIDDGAMVWLGDNAFDCCDPDNNDNPDNSAGFLLSNEDCLHQPYYSCYIGLYYY</sequence>
<accession>A0ACB5T2S4</accession>
<protein>
    <submittedName>
        <fullName evidence="1">Unnamed protein product</fullName>
    </submittedName>
</protein>
<dbReference type="EMBL" id="BSXS01002903">
    <property type="protein sequence ID" value="GME80108.1"/>
    <property type="molecule type" value="Genomic_DNA"/>
</dbReference>